<dbReference type="RefSeq" id="WP_125051479.1">
    <property type="nucleotide sequence ID" value="NZ_BHZD01000001.1"/>
</dbReference>
<dbReference type="Proteomes" id="UP000286746">
    <property type="component" value="Unassembled WGS sequence"/>
</dbReference>
<sequence length="215" mass="22444">MRAEFATLAAGSDRPAGNWVGVTTGAGALLDGADSWARGCVDVLGPAVLGRLADRTLSIESCLSDALTELRRTGRGPHDVTAAGPPGPAAAVVRVVDDAVEWLVVRDAVVILELPGGLDILTRRAEADGEPTTGGPGSGRVELSSVRQAALLSSGAARLVTLGIAVWEQVLDTLAKDGPQVLVDEVRAFEATDPRCRRWPRPRVSDDATAVHVRF</sequence>
<evidence type="ECO:0000313" key="1">
    <source>
        <dbReference type="EMBL" id="GCD40888.1"/>
    </source>
</evidence>
<evidence type="ECO:0000313" key="2">
    <source>
        <dbReference type="Proteomes" id="UP000286746"/>
    </source>
</evidence>
<dbReference type="EMBL" id="BHZD01000001">
    <property type="protein sequence ID" value="GCD40888.1"/>
    <property type="molecule type" value="Genomic_DNA"/>
</dbReference>
<comment type="caution">
    <text evidence="1">The sequence shown here is derived from an EMBL/GenBank/DDBJ whole genome shotgun (WGS) entry which is preliminary data.</text>
</comment>
<name>A0A401VV27_STREY</name>
<proteinExistence type="predicted"/>
<reference evidence="1 2" key="1">
    <citation type="submission" date="2018-11" db="EMBL/GenBank/DDBJ databases">
        <title>Whole genome sequence of Streptomyces paromomycinus NBRC 15454(T).</title>
        <authorList>
            <person name="Komaki H."/>
            <person name="Tamura T."/>
        </authorList>
    </citation>
    <scope>NUCLEOTIDE SEQUENCE [LARGE SCALE GENOMIC DNA]</scope>
    <source>
        <strain evidence="1 2">NBRC 15454</strain>
    </source>
</reference>
<protein>
    <submittedName>
        <fullName evidence="1">Uncharacterized protein</fullName>
    </submittedName>
</protein>
<dbReference type="AlphaFoldDB" id="A0A401VV27"/>
<gene>
    <name evidence="1" type="ORF">GKJPGBOP_00541</name>
</gene>
<organism evidence="1 2">
    <name type="scientific">Streptomyces paromomycinus</name>
    <name type="common">Streptomyces rimosus subsp. paromomycinus</name>
    <dbReference type="NCBI Taxonomy" id="92743"/>
    <lineage>
        <taxon>Bacteria</taxon>
        <taxon>Bacillati</taxon>
        <taxon>Actinomycetota</taxon>
        <taxon>Actinomycetes</taxon>
        <taxon>Kitasatosporales</taxon>
        <taxon>Streptomycetaceae</taxon>
        <taxon>Streptomyces</taxon>
    </lineage>
</organism>
<accession>A0A401VV27</accession>
<keyword evidence="2" id="KW-1185">Reference proteome</keyword>